<protein>
    <recommendedName>
        <fullName evidence="5">30S ribosomal protein S18</fullName>
    </recommendedName>
</protein>
<dbReference type="PANTHER" id="PTHR13479">
    <property type="entry name" value="30S RIBOSOMAL PROTEIN S18"/>
    <property type="match status" value="1"/>
</dbReference>
<gene>
    <name evidence="4" type="ORF">METZ01_LOCUS188064</name>
</gene>
<dbReference type="Gene3D" id="4.10.640.10">
    <property type="entry name" value="Ribosomal protein S18"/>
    <property type="match status" value="1"/>
</dbReference>
<dbReference type="GO" id="GO:0022627">
    <property type="term" value="C:cytosolic small ribosomal subunit"/>
    <property type="evidence" value="ECO:0007669"/>
    <property type="project" value="TreeGrafter"/>
</dbReference>
<evidence type="ECO:0000256" key="1">
    <source>
        <dbReference type="ARBA" id="ARBA00005589"/>
    </source>
</evidence>
<feature type="non-terminal residue" evidence="4">
    <location>
        <position position="1"/>
    </location>
</feature>
<comment type="similarity">
    <text evidence="1">Belongs to the bacterial ribosomal protein bS18 family.</text>
</comment>
<evidence type="ECO:0000256" key="2">
    <source>
        <dbReference type="ARBA" id="ARBA00022980"/>
    </source>
</evidence>
<keyword evidence="3" id="KW-0687">Ribonucleoprotein</keyword>
<dbReference type="InterPro" id="IPR036870">
    <property type="entry name" value="Ribosomal_bS18_sf"/>
</dbReference>
<evidence type="ECO:0008006" key="5">
    <source>
        <dbReference type="Google" id="ProtNLM"/>
    </source>
</evidence>
<dbReference type="HAMAP" id="MF_00270">
    <property type="entry name" value="Ribosomal_bS18"/>
    <property type="match status" value="1"/>
</dbReference>
<dbReference type="GO" id="GO:0003735">
    <property type="term" value="F:structural constituent of ribosome"/>
    <property type="evidence" value="ECO:0007669"/>
    <property type="project" value="InterPro"/>
</dbReference>
<dbReference type="InterPro" id="IPR001648">
    <property type="entry name" value="Ribosomal_bS18"/>
</dbReference>
<sequence length="90" mass="10368">RRKRKSCPFKEAGITRIDYKDVELLKPYVTEGGKIVPSRISGVSTSYQRKLQLAIKRARNLALLSYTAGYVPQFESTRVQRFNPAHREAR</sequence>
<dbReference type="InterPro" id="IPR018275">
    <property type="entry name" value="Ribosomal_bS18_CS"/>
</dbReference>
<evidence type="ECO:0000313" key="4">
    <source>
        <dbReference type="EMBL" id="SVB35210.1"/>
    </source>
</evidence>
<dbReference type="NCBIfam" id="TIGR00165">
    <property type="entry name" value="S18"/>
    <property type="match status" value="1"/>
</dbReference>
<reference evidence="4" key="1">
    <citation type="submission" date="2018-05" db="EMBL/GenBank/DDBJ databases">
        <authorList>
            <person name="Lanie J.A."/>
            <person name="Ng W.-L."/>
            <person name="Kazmierczak K.M."/>
            <person name="Andrzejewski T.M."/>
            <person name="Davidsen T.M."/>
            <person name="Wayne K.J."/>
            <person name="Tettelin H."/>
            <person name="Glass J.I."/>
            <person name="Rusch D."/>
            <person name="Podicherti R."/>
            <person name="Tsui H.-C.T."/>
            <person name="Winkler M.E."/>
        </authorList>
    </citation>
    <scope>NUCLEOTIDE SEQUENCE</scope>
</reference>
<keyword evidence="2" id="KW-0689">Ribosomal protein</keyword>
<dbReference type="PANTHER" id="PTHR13479:SF40">
    <property type="entry name" value="SMALL RIBOSOMAL SUBUNIT PROTEIN BS18M"/>
    <property type="match status" value="1"/>
</dbReference>
<organism evidence="4">
    <name type="scientific">marine metagenome</name>
    <dbReference type="NCBI Taxonomy" id="408172"/>
    <lineage>
        <taxon>unclassified sequences</taxon>
        <taxon>metagenomes</taxon>
        <taxon>ecological metagenomes</taxon>
    </lineage>
</organism>
<dbReference type="GO" id="GO:0006412">
    <property type="term" value="P:translation"/>
    <property type="evidence" value="ECO:0007669"/>
    <property type="project" value="InterPro"/>
</dbReference>
<dbReference type="PRINTS" id="PR00974">
    <property type="entry name" value="RIBOSOMALS18"/>
</dbReference>
<dbReference type="PROSITE" id="PS00057">
    <property type="entry name" value="RIBOSOMAL_S18"/>
    <property type="match status" value="1"/>
</dbReference>
<dbReference type="SUPFAM" id="SSF46911">
    <property type="entry name" value="Ribosomal protein S18"/>
    <property type="match status" value="1"/>
</dbReference>
<dbReference type="GO" id="GO:0070181">
    <property type="term" value="F:small ribosomal subunit rRNA binding"/>
    <property type="evidence" value="ECO:0007669"/>
    <property type="project" value="TreeGrafter"/>
</dbReference>
<dbReference type="Pfam" id="PF01084">
    <property type="entry name" value="Ribosomal_S18"/>
    <property type="match status" value="1"/>
</dbReference>
<proteinExistence type="inferred from homology"/>
<evidence type="ECO:0000256" key="3">
    <source>
        <dbReference type="ARBA" id="ARBA00023274"/>
    </source>
</evidence>
<dbReference type="AlphaFoldDB" id="A0A382D9V3"/>
<accession>A0A382D9V3</accession>
<dbReference type="EMBL" id="UINC01038337">
    <property type="protein sequence ID" value="SVB35210.1"/>
    <property type="molecule type" value="Genomic_DNA"/>
</dbReference>
<name>A0A382D9V3_9ZZZZ</name>